<sequence length="174" mass="19818">MLCCIFITANVNTKGGILMAFRFTANFERTLHWCELQFSSEALTIRLVSRADTVKVFHIRLIDGQNFVYNVDIQKYPNFIRGPARLFLDVVSQFHSKVAEAMDITFSLKTFKVILNYGELQNLDVNIHYDKPGAHVIVTLTSNEPRELNYVKITFVLATLDESTPDVVQASRAI</sequence>
<evidence type="ECO:0000313" key="1">
    <source>
        <dbReference type="EMBL" id="OQR74584.1"/>
    </source>
</evidence>
<gene>
    <name evidence="1" type="ORF">BIW11_08968</name>
</gene>
<dbReference type="GO" id="GO:0031573">
    <property type="term" value="P:mitotic intra-S DNA damage checkpoint signaling"/>
    <property type="evidence" value="ECO:0007669"/>
    <property type="project" value="TreeGrafter"/>
</dbReference>
<proteinExistence type="predicted"/>
<evidence type="ECO:0000313" key="2">
    <source>
        <dbReference type="Proteomes" id="UP000192247"/>
    </source>
</evidence>
<dbReference type="OrthoDB" id="60092at2759"/>
<organism evidence="1 2">
    <name type="scientific">Tropilaelaps mercedesae</name>
    <dbReference type="NCBI Taxonomy" id="418985"/>
    <lineage>
        <taxon>Eukaryota</taxon>
        <taxon>Metazoa</taxon>
        <taxon>Ecdysozoa</taxon>
        <taxon>Arthropoda</taxon>
        <taxon>Chelicerata</taxon>
        <taxon>Arachnida</taxon>
        <taxon>Acari</taxon>
        <taxon>Parasitiformes</taxon>
        <taxon>Mesostigmata</taxon>
        <taxon>Gamasina</taxon>
        <taxon>Dermanyssoidea</taxon>
        <taxon>Laelapidae</taxon>
        <taxon>Tropilaelaps</taxon>
    </lineage>
</organism>
<dbReference type="Gene3D" id="3.70.10.10">
    <property type="match status" value="2"/>
</dbReference>
<dbReference type="PANTHER" id="PTHR15237:SF0">
    <property type="entry name" value="CELL CYCLE CHECKPOINT CONTROL PROTEIN"/>
    <property type="match status" value="1"/>
</dbReference>
<dbReference type="GO" id="GO:0006281">
    <property type="term" value="P:DNA repair"/>
    <property type="evidence" value="ECO:0007669"/>
    <property type="project" value="TreeGrafter"/>
</dbReference>
<comment type="caution">
    <text evidence="1">The sequence shown here is derived from an EMBL/GenBank/DDBJ whole genome shotgun (WGS) entry which is preliminary data.</text>
</comment>
<dbReference type="GO" id="GO:0000076">
    <property type="term" value="P:DNA replication checkpoint signaling"/>
    <property type="evidence" value="ECO:0007669"/>
    <property type="project" value="TreeGrafter"/>
</dbReference>
<accession>A0A1V9XM45</accession>
<dbReference type="InParanoid" id="A0A1V9XM45"/>
<dbReference type="GO" id="GO:0071479">
    <property type="term" value="P:cellular response to ionizing radiation"/>
    <property type="evidence" value="ECO:0007669"/>
    <property type="project" value="TreeGrafter"/>
</dbReference>
<dbReference type="Pfam" id="PF04139">
    <property type="entry name" value="Rad9"/>
    <property type="match status" value="1"/>
</dbReference>
<dbReference type="Proteomes" id="UP000192247">
    <property type="component" value="Unassembled WGS sequence"/>
</dbReference>
<protein>
    <submittedName>
        <fullName evidence="1">Cell cycle checkpoint control protein RAD9A-like</fullName>
    </submittedName>
</protein>
<dbReference type="InterPro" id="IPR007268">
    <property type="entry name" value="Rad9/Ddc1"/>
</dbReference>
<reference evidence="1 2" key="1">
    <citation type="journal article" date="2017" name="Gigascience">
        <title>Draft genome of the honey bee ectoparasitic mite, Tropilaelaps mercedesae, is shaped by the parasitic life history.</title>
        <authorList>
            <person name="Dong X."/>
            <person name="Armstrong S.D."/>
            <person name="Xia D."/>
            <person name="Makepeace B.L."/>
            <person name="Darby A.C."/>
            <person name="Kadowaki T."/>
        </authorList>
    </citation>
    <scope>NUCLEOTIDE SEQUENCE [LARGE SCALE GENOMIC DNA]</scope>
    <source>
        <strain evidence="1">Wuxi-XJTLU</strain>
    </source>
</reference>
<name>A0A1V9XM45_9ACAR</name>
<dbReference type="AlphaFoldDB" id="A0A1V9XM45"/>
<dbReference type="STRING" id="418985.A0A1V9XM45"/>
<dbReference type="PANTHER" id="PTHR15237">
    <property type="entry name" value="DNA REPAIR PROTEIN RAD9"/>
    <property type="match status" value="1"/>
</dbReference>
<keyword evidence="2" id="KW-1185">Reference proteome</keyword>
<dbReference type="EMBL" id="MNPL01007743">
    <property type="protein sequence ID" value="OQR74584.1"/>
    <property type="molecule type" value="Genomic_DNA"/>
</dbReference>
<dbReference type="GO" id="GO:0030896">
    <property type="term" value="C:checkpoint clamp complex"/>
    <property type="evidence" value="ECO:0007669"/>
    <property type="project" value="InterPro"/>
</dbReference>